<evidence type="ECO:0000256" key="2">
    <source>
        <dbReference type="ARBA" id="ARBA00022475"/>
    </source>
</evidence>
<keyword evidence="3 6" id="KW-0812">Transmembrane</keyword>
<dbReference type="PROSITE" id="PS50850">
    <property type="entry name" value="MFS"/>
    <property type="match status" value="1"/>
</dbReference>
<dbReference type="Gene3D" id="1.20.1250.20">
    <property type="entry name" value="MFS general substrate transporter like domains"/>
    <property type="match status" value="2"/>
</dbReference>
<feature type="domain" description="Major facilitator superfamily (MFS) profile" evidence="7">
    <location>
        <begin position="97"/>
        <end position="473"/>
    </location>
</feature>
<feature type="transmembrane region" description="Helical" evidence="6">
    <location>
        <begin position="425"/>
        <end position="446"/>
    </location>
</feature>
<feature type="transmembrane region" description="Helical" evidence="6">
    <location>
        <begin position="162"/>
        <end position="180"/>
    </location>
</feature>
<sequence>MLALQAAFELDLDESVQSSERAPTLGPDLHRVVPDTHVILLVLDVSQGYTTCADKTRVQLYSLRLQLLHTRPIAHARDFATAESAPHRKVCTTMPLALLALAIGGFGIGLTEFVIMGLLPEVAADFAVSETVAGYLISGYALAVAIGAIAITVALSRVNRKTALIGLMVLFIIGNGLSALAPSYEMMMVGRIVAALCHGAFFGIGAVVAASLVPANRQAAAISMMFAGLTTANVLGVPLGTFLGQAAGWRSTFWTIAVIGIIALIGIAVLVPSIPARSDAASGILGEFRIFASGQVWASILITILGYGGMFGAFSYMAFTLTGVTGFSSAAVPWLLVLFGVGLFIGNILGGRAADKNLGATLLTLLIGLVVILAVFSLIAENKVATIIALVFMGGFGFATVPAMQMRIMRHSGDAQTLGSGANIAAFNVGNAFGAWVGGLTIASGLGYTSPLWAGALVTVGGLITLLIAGRARGGELRQKAVNTEATADPEWESQSV</sequence>
<dbReference type="InterPro" id="IPR050189">
    <property type="entry name" value="MFS_Efflux_Transporters"/>
</dbReference>
<reference evidence="9" key="1">
    <citation type="journal article" date="2019" name="Int. J. Syst. Evol. Microbiol.">
        <title>The Global Catalogue of Microorganisms (GCM) 10K type strain sequencing project: providing services to taxonomists for standard genome sequencing and annotation.</title>
        <authorList>
            <consortium name="The Broad Institute Genomics Platform"/>
            <consortium name="The Broad Institute Genome Sequencing Center for Infectious Disease"/>
            <person name="Wu L."/>
            <person name="Ma J."/>
        </authorList>
    </citation>
    <scope>NUCLEOTIDE SEQUENCE [LARGE SCALE GENOMIC DNA]</scope>
    <source>
        <strain evidence="9">CGMCC 1.15472</strain>
    </source>
</reference>
<comment type="caution">
    <text evidence="8">The sequence shown here is derived from an EMBL/GenBank/DDBJ whole genome shotgun (WGS) entry which is preliminary data.</text>
</comment>
<dbReference type="Pfam" id="PF07690">
    <property type="entry name" value="MFS_1"/>
    <property type="match status" value="1"/>
</dbReference>
<keyword evidence="2" id="KW-1003">Cell membrane</keyword>
<organism evidence="8 9">
    <name type="scientific">Brevibacterium sediminis</name>
    <dbReference type="NCBI Taxonomy" id="1857024"/>
    <lineage>
        <taxon>Bacteria</taxon>
        <taxon>Bacillati</taxon>
        <taxon>Actinomycetota</taxon>
        <taxon>Actinomycetes</taxon>
        <taxon>Micrococcales</taxon>
        <taxon>Brevibacteriaceae</taxon>
        <taxon>Brevibacterium</taxon>
    </lineage>
</organism>
<accession>A0ABQ1M248</accession>
<evidence type="ECO:0000259" key="7">
    <source>
        <dbReference type="PROSITE" id="PS50850"/>
    </source>
</evidence>
<feature type="transmembrane region" description="Helical" evidence="6">
    <location>
        <begin position="132"/>
        <end position="155"/>
    </location>
</feature>
<feature type="transmembrane region" description="Helical" evidence="6">
    <location>
        <begin position="452"/>
        <end position="470"/>
    </location>
</feature>
<feature type="transmembrane region" description="Helical" evidence="6">
    <location>
        <begin position="225"/>
        <end position="247"/>
    </location>
</feature>
<dbReference type="PANTHER" id="PTHR43124:SF8">
    <property type="entry name" value="INNER MEMBRANE TRANSPORT PROTEIN YDHP"/>
    <property type="match status" value="1"/>
</dbReference>
<proteinExistence type="predicted"/>
<evidence type="ECO:0000256" key="3">
    <source>
        <dbReference type="ARBA" id="ARBA00022692"/>
    </source>
</evidence>
<dbReference type="Proteomes" id="UP000632322">
    <property type="component" value="Unassembled WGS sequence"/>
</dbReference>
<evidence type="ECO:0000313" key="9">
    <source>
        <dbReference type="Proteomes" id="UP000632322"/>
    </source>
</evidence>
<evidence type="ECO:0000256" key="5">
    <source>
        <dbReference type="ARBA" id="ARBA00023136"/>
    </source>
</evidence>
<feature type="transmembrane region" description="Helical" evidence="6">
    <location>
        <begin position="253"/>
        <end position="275"/>
    </location>
</feature>
<gene>
    <name evidence="8" type="primary">araJ</name>
    <name evidence="8" type="ORF">GCM10010974_15020</name>
</gene>
<keyword evidence="9" id="KW-1185">Reference proteome</keyword>
<keyword evidence="5 6" id="KW-0472">Membrane</keyword>
<feature type="transmembrane region" description="Helical" evidence="6">
    <location>
        <begin position="386"/>
        <end position="404"/>
    </location>
</feature>
<dbReference type="SUPFAM" id="SSF103473">
    <property type="entry name" value="MFS general substrate transporter"/>
    <property type="match status" value="1"/>
</dbReference>
<dbReference type="InterPro" id="IPR011701">
    <property type="entry name" value="MFS"/>
</dbReference>
<dbReference type="EMBL" id="BMJG01000004">
    <property type="protein sequence ID" value="GGC33503.1"/>
    <property type="molecule type" value="Genomic_DNA"/>
</dbReference>
<comment type="subcellular location">
    <subcellularLocation>
        <location evidence="1">Cell membrane</location>
        <topology evidence="1">Multi-pass membrane protein</topology>
    </subcellularLocation>
</comment>
<dbReference type="CDD" id="cd17324">
    <property type="entry name" value="MFS_NepI_like"/>
    <property type="match status" value="1"/>
</dbReference>
<dbReference type="InterPro" id="IPR020846">
    <property type="entry name" value="MFS_dom"/>
</dbReference>
<evidence type="ECO:0000256" key="6">
    <source>
        <dbReference type="SAM" id="Phobius"/>
    </source>
</evidence>
<feature type="transmembrane region" description="Helical" evidence="6">
    <location>
        <begin position="331"/>
        <end position="350"/>
    </location>
</feature>
<feature type="transmembrane region" description="Helical" evidence="6">
    <location>
        <begin position="362"/>
        <end position="380"/>
    </location>
</feature>
<evidence type="ECO:0000256" key="1">
    <source>
        <dbReference type="ARBA" id="ARBA00004651"/>
    </source>
</evidence>
<feature type="transmembrane region" description="Helical" evidence="6">
    <location>
        <begin position="192"/>
        <end position="213"/>
    </location>
</feature>
<keyword evidence="4 6" id="KW-1133">Transmembrane helix</keyword>
<dbReference type="PANTHER" id="PTHR43124">
    <property type="entry name" value="PURINE EFFLUX PUMP PBUE"/>
    <property type="match status" value="1"/>
</dbReference>
<evidence type="ECO:0000256" key="4">
    <source>
        <dbReference type="ARBA" id="ARBA00022989"/>
    </source>
</evidence>
<protein>
    <submittedName>
        <fullName evidence="8">MFS transporter</fullName>
    </submittedName>
</protein>
<feature type="transmembrane region" description="Helical" evidence="6">
    <location>
        <begin position="296"/>
        <end position="319"/>
    </location>
</feature>
<name>A0ABQ1M248_9MICO</name>
<dbReference type="InterPro" id="IPR036259">
    <property type="entry name" value="MFS_trans_sf"/>
</dbReference>
<evidence type="ECO:0000313" key="8">
    <source>
        <dbReference type="EMBL" id="GGC33503.1"/>
    </source>
</evidence>
<feature type="transmembrane region" description="Helical" evidence="6">
    <location>
        <begin position="96"/>
        <end position="120"/>
    </location>
</feature>